<organism evidence="1">
    <name type="scientific">Rhizophora mucronata</name>
    <name type="common">Asiatic mangrove</name>
    <dbReference type="NCBI Taxonomy" id="61149"/>
    <lineage>
        <taxon>Eukaryota</taxon>
        <taxon>Viridiplantae</taxon>
        <taxon>Streptophyta</taxon>
        <taxon>Embryophyta</taxon>
        <taxon>Tracheophyta</taxon>
        <taxon>Spermatophyta</taxon>
        <taxon>Magnoliopsida</taxon>
        <taxon>eudicotyledons</taxon>
        <taxon>Gunneridae</taxon>
        <taxon>Pentapetalae</taxon>
        <taxon>rosids</taxon>
        <taxon>fabids</taxon>
        <taxon>Malpighiales</taxon>
        <taxon>Rhizophoraceae</taxon>
        <taxon>Rhizophora</taxon>
    </lineage>
</organism>
<evidence type="ECO:0000313" key="1">
    <source>
        <dbReference type="EMBL" id="MBX08287.1"/>
    </source>
</evidence>
<dbReference type="GO" id="GO:0005840">
    <property type="term" value="C:ribosome"/>
    <property type="evidence" value="ECO:0007669"/>
    <property type="project" value="UniProtKB-KW"/>
</dbReference>
<name>A0A2P2KRI0_RHIMU</name>
<proteinExistence type="predicted"/>
<keyword evidence="1" id="KW-0687">Ribonucleoprotein</keyword>
<dbReference type="EMBL" id="GGEC01027803">
    <property type="protein sequence ID" value="MBX08287.1"/>
    <property type="molecule type" value="Transcribed_RNA"/>
</dbReference>
<sequence length="84" mass="9591">MSPLNKNPTSICGHKKIVTKHLKTHFFFPALPASPAFVFFTPRTFLALFFLSFNCFLDFSTLVASPFRMSLYFGSYFFAFSTLS</sequence>
<accession>A0A2P2KRI0</accession>
<dbReference type="AlphaFoldDB" id="A0A2P2KRI0"/>
<protein>
    <submittedName>
        <fullName evidence="1">40S ribosomal protein S24</fullName>
    </submittedName>
</protein>
<reference evidence="1" key="1">
    <citation type="submission" date="2018-02" db="EMBL/GenBank/DDBJ databases">
        <title>Rhizophora mucronata_Transcriptome.</title>
        <authorList>
            <person name="Meera S.P."/>
            <person name="Sreeshan A."/>
            <person name="Augustine A."/>
        </authorList>
    </citation>
    <scope>NUCLEOTIDE SEQUENCE</scope>
    <source>
        <tissue evidence="1">Leaf</tissue>
    </source>
</reference>
<keyword evidence="1" id="KW-0689">Ribosomal protein</keyword>